<keyword evidence="2" id="KW-1185">Reference proteome</keyword>
<feature type="non-terminal residue" evidence="1">
    <location>
        <position position="1"/>
    </location>
</feature>
<sequence>IPANELPSWTASGVKLRDTLLRIDPGTVRDAWEHSGVKGLLELAAKSESANTDDNSIVLQYDTSDEPVSVEAAESNLKAIFRVEDKEALASALERAAKDVELAGVRINIGSGETSHRPEQDPSSVLQSKIPRLTKHAQLLQKLWHFDPMTDADSSQSQQQPTLSYRASNSMTKHPKKPKRRGDTATQETQPLTEPELPFTSASPLASAKRARQANGVPSIVRAAPTFRGPPQVVFSQPRPGAGLPQAAGSDSAAAASATRVQASETQLTAPDFFSQLPLPTQPATQRMAGAAQSQRVTGTTKPKKKKRRSGF</sequence>
<gene>
    <name evidence="1" type="ORF">FBU59_002445</name>
</gene>
<name>A0ACC1JB17_9FUNG</name>
<dbReference type="Proteomes" id="UP001150603">
    <property type="component" value="Unassembled WGS sequence"/>
</dbReference>
<reference evidence="1" key="1">
    <citation type="submission" date="2022-07" db="EMBL/GenBank/DDBJ databases">
        <title>Phylogenomic reconstructions and comparative analyses of Kickxellomycotina fungi.</title>
        <authorList>
            <person name="Reynolds N.K."/>
            <person name="Stajich J.E."/>
            <person name="Barry K."/>
            <person name="Grigoriev I.V."/>
            <person name="Crous P."/>
            <person name="Smith M.E."/>
        </authorList>
    </citation>
    <scope>NUCLEOTIDE SEQUENCE</scope>
    <source>
        <strain evidence="1">NRRL 5244</strain>
    </source>
</reference>
<accession>A0ACC1JB17</accession>
<proteinExistence type="predicted"/>
<evidence type="ECO:0000313" key="2">
    <source>
        <dbReference type="Proteomes" id="UP001150603"/>
    </source>
</evidence>
<organism evidence="1 2">
    <name type="scientific">Linderina macrospora</name>
    <dbReference type="NCBI Taxonomy" id="4868"/>
    <lineage>
        <taxon>Eukaryota</taxon>
        <taxon>Fungi</taxon>
        <taxon>Fungi incertae sedis</taxon>
        <taxon>Zoopagomycota</taxon>
        <taxon>Kickxellomycotina</taxon>
        <taxon>Kickxellomycetes</taxon>
        <taxon>Kickxellales</taxon>
        <taxon>Kickxellaceae</taxon>
        <taxon>Linderina</taxon>
    </lineage>
</organism>
<evidence type="ECO:0000313" key="1">
    <source>
        <dbReference type="EMBL" id="KAJ1944978.1"/>
    </source>
</evidence>
<dbReference type="EMBL" id="JANBPW010001339">
    <property type="protein sequence ID" value="KAJ1944978.1"/>
    <property type="molecule type" value="Genomic_DNA"/>
</dbReference>
<comment type="caution">
    <text evidence="1">The sequence shown here is derived from an EMBL/GenBank/DDBJ whole genome shotgun (WGS) entry which is preliminary data.</text>
</comment>
<protein>
    <submittedName>
        <fullName evidence="1">Uncharacterized protein</fullName>
    </submittedName>
</protein>